<evidence type="ECO:0000313" key="3">
    <source>
        <dbReference type="EMBL" id="SVD11378.1"/>
    </source>
</evidence>
<dbReference type="PANTHER" id="PTHR10422">
    <property type="entry name" value="CYTOCHROME C OXIDASE SUBUNIT 1"/>
    <property type="match status" value="1"/>
</dbReference>
<name>A0A382SQE7_9ZZZZ</name>
<protein>
    <recommendedName>
        <fullName evidence="4">Cytochrome oxidase subunit I profile domain-containing protein</fullName>
    </recommendedName>
</protein>
<evidence type="ECO:0008006" key="4">
    <source>
        <dbReference type="Google" id="ProtNLM"/>
    </source>
</evidence>
<keyword evidence="2" id="KW-0812">Transmembrane</keyword>
<dbReference type="Gene3D" id="1.20.210.10">
    <property type="entry name" value="Cytochrome c oxidase-like, subunit I domain"/>
    <property type="match status" value="1"/>
</dbReference>
<feature type="transmembrane region" description="Helical" evidence="2">
    <location>
        <begin position="50"/>
        <end position="70"/>
    </location>
</feature>
<gene>
    <name evidence="3" type="ORF">METZ01_LOCUS364232</name>
</gene>
<proteinExistence type="predicted"/>
<evidence type="ECO:0000256" key="1">
    <source>
        <dbReference type="SAM" id="MobiDB-lite"/>
    </source>
</evidence>
<organism evidence="3">
    <name type="scientific">marine metagenome</name>
    <dbReference type="NCBI Taxonomy" id="408172"/>
    <lineage>
        <taxon>unclassified sequences</taxon>
        <taxon>metagenomes</taxon>
        <taxon>ecological metagenomes</taxon>
    </lineage>
</organism>
<evidence type="ECO:0000256" key="2">
    <source>
        <dbReference type="SAM" id="Phobius"/>
    </source>
</evidence>
<keyword evidence="2" id="KW-0472">Membrane</keyword>
<feature type="transmembrane region" description="Helical" evidence="2">
    <location>
        <begin position="5"/>
        <end position="25"/>
    </location>
</feature>
<reference evidence="3" key="1">
    <citation type="submission" date="2018-05" db="EMBL/GenBank/DDBJ databases">
        <authorList>
            <person name="Lanie J.A."/>
            <person name="Ng W.-L."/>
            <person name="Kazmierczak K.M."/>
            <person name="Andrzejewski T.M."/>
            <person name="Davidsen T.M."/>
            <person name="Wayne K.J."/>
            <person name="Tettelin H."/>
            <person name="Glass J.I."/>
            <person name="Rusch D."/>
            <person name="Podicherti R."/>
            <person name="Tsui H.-C.T."/>
            <person name="Winkler M.E."/>
        </authorList>
    </citation>
    <scope>NUCLEOTIDE SEQUENCE</scope>
</reference>
<dbReference type="GO" id="GO:0016020">
    <property type="term" value="C:membrane"/>
    <property type="evidence" value="ECO:0007669"/>
    <property type="project" value="InterPro"/>
</dbReference>
<dbReference type="InterPro" id="IPR000883">
    <property type="entry name" value="Cyt_C_Oxase_1"/>
</dbReference>
<feature type="non-terminal residue" evidence="3">
    <location>
        <position position="1"/>
    </location>
</feature>
<dbReference type="GO" id="GO:0015990">
    <property type="term" value="P:electron transport coupled proton transport"/>
    <property type="evidence" value="ECO:0007669"/>
    <property type="project" value="TreeGrafter"/>
</dbReference>
<dbReference type="PANTHER" id="PTHR10422:SF18">
    <property type="entry name" value="CYTOCHROME C OXIDASE SUBUNIT 1"/>
    <property type="match status" value="1"/>
</dbReference>
<dbReference type="GO" id="GO:0022904">
    <property type="term" value="P:respiratory electron transport chain"/>
    <property type="evidence" value="ECO:0007669"/>
    <property type="project" value="TreeGrafter"/>
</dbReference>
<sequence length="134" mass="15135">GKIHFYFSFIFMNGIFWPMLIQGLAGVSRRLADGGQSYAHAQGVLHYNEIMSYSAWLLALAQLPFIYNLISTMRKKRAENPDPNPWKATTIEWTDTTSPPLGHGNFEKAPIVHRGPYEYSVPGESSDFLPQTQS</sequence>
<dbReference type="AlphaFoldDB" id="A0A382SQE7"/>
<dbReference type="GO" id="GO:0004129">
    <property type="term" value="F:cytochrome-c oxidase activity"/>
    <property type="evidence" value="ECO:0007669"/>
    <property type="project" value="InterPro"/>
</dbReference>
<dbReference type="GO" id="GO:0020037">
    <property type="term" value="F:heme binding"/>
    <property type="evidence" value="ECO:0007669"/>
    <property type="project" value="InterPro"/>
</dbReference>
<dbReference type="GO" id="GO:0009060">
    <property type="term" value="P:aerobic respiration"/>
    <property type="evidence" value="ECO:0007669"/>
    <property type="project" value="InterPro"/>
</dbReference>
<dbReference type="InterPro" id="IPR036927">
    <property type="entry name" value="Cyt_c_oxase-like_su1_sf"/>
</dbReference>
<feature type="region of interest" description="Disordered" evidence="1">
    <location>
        <begin position="77"/>
        <end position="106"/>
    </location>
</feature>
<dbReference type="SUPFAM" id="SSF81442">
    <property type="entry name" value="Cytochrome c oxidase subunit I-like"/>
    <property type="match status" value="1"/>
</dbReference>
<accession>A0A382SQE7</accession>
<keyword evidence="2" id="KW-1133">Transmembrane helix</keyword>
<dbReference type="EMBL" id="UINC01130359">
    <property type="protein sequence ID" value="SVD11378.1"/>
    <property type="molecule type" value="Genomic_DNA"/>
</dbReference>